<keyword evidence="1" id="KW-0812">Transmembrane</keyword>
<accession>A0ABQ3WDP4</accession>
<sequence>MATLGTVARVLEEDYMTGYNAPTDPRPSPTVNAGKLWAGGAATAAVAALIAIAGVLLGRGLFNVDVLAPKGQGVWGDASTGWYALGAALAALAATGLVHVLIITTPRPMRFFGWVMALATVVAMLAPFVTDESLGSRVFTAGLNFVLGVAIGSLVAGTAKTAIVPVPAHPAPRPYPRPYR</sequence>
<dbReference type="EMBL" id="BOMF01000019">
    <property type="protein sequence ID" value="GID43960.1"/>
    <property type="molecule type" value="Genomic_DNA"/>
</dbReference>
<feature type="transmembrane region" description="Helical" evidence="1">
    <location>
        <begin position="111"/>
        <end position="129"/>
    </location>
</feature>
<feature type="transmembrane region" description="Helical" evidence="1">
    <location>
        <begin position="36"/>
        <end position="62"/>
    </location>
</feature>
<proteinExistence type="predicted"/>
<comment type="caution">
    <text evidence="2">The sequence shown here is derived from an EMBL/GenBank/DDBJ whole genome shotgun (WGS) entry which is preliminary data.</text>
</comment>
<name>A0ABQ3WDP4_9ACTN</name>
<evidence type="ECO:0000313" key="2">
    <source>
        <dbReference type="EMBL" id="GID43960.1"/>
    </source>
</evidence>
<dbReference type="InterPro" id="IPR045713">
    <property type="entry name" value="DUF6069"/>
</dbReference>
<feature type="transmembrane region" description="Helical" evidence="1">
    <location>
        <begin position="82"/>
        <end position="104"/>
    </location>
</feature>
<keyword evidence="1" id="KW-1133">Transmembrane helix</keyword>
<organism evidence="2">
    <name type="scientific">Actinoplanes campanulatus</name>
    <dbReference type="NCBI Taxonomy" id="113559"/>
    <lineage>
        <taxon>Bacteria</taxon>
        <taxon>Bacillati</taxon>
        <taxon>Actinomycetota</taxon>
        <taxon>Actinomycetes</taxon>
        <taxon>Micromonosporales</taxon>
        <taxon>Micromonosporaceae</taxon>
        <taxon>Actinoplanes</taxon>
    </lineage>
</organism>
<protein>
    <recommendedName>
        <fullName evidence="3">SPW repeat-containing protein</fullName>
    </recommendedName>
</protein>
<evidence type="ECO:0008006" key="3">
    <source>
        <dbReference type="Google" id="ProtNLM"/>
    </source>
</evidence>
<evidence type="ECO:0000256" key="1">
    <source>
        <dbReference type="SAM" id="Phobius"/>
    </source>
</evidence>
<dbReference type="Pfam" id="PF19545">
    <property type="entry name" value="DUF6069"/>
    <property type="match status" value="1"/>
</dbReference>
<reference evidence="2" key="1">
    <citation type="submission" date="2021-01" db="EMBL/GenBank/DDBJ databases">
        <title>Whole genome shotgun sequence of Actinoplanes capillaceus NBRC 16408.</title>
        <authorList>
            <person name="Komaki H."/>
            <person name="Tamura T."/>
        </authorList>
    </citation>
    <scope>NUCLEOTIDE SEQUENCE [LARGE SCALE GENOMIC DNA]</scope>
    <source>
        <strain evidence="2">NBRC 16408</strain>
    </source>
</reference>
<keyword evidence="1" id="KW-0472">Membrane</keyword>
<gene>
    <name evidence="2" type="ORF">Aca07nite_12350</name>
</gene>
<feature type="transmembrane region" description="Helical" evidence="1">
    <location>
        <begin position="141"/>
        <end position="163"/>
    </location>
</feature>